<comment type="caution">
    <text evidence="2">The sequence shown here is derived from an EMBL/GenBank/DDBJ whole genome shotgun (WGS) entry which is preliminary data.</text>
</comment>
<feature type="signal peptide" evidence="1">
    <location>
        <begin position="1"/>
        <end position="18"/>
    </location>
</feature>
<proteinExistence type="predicted"/>
<name>A0ABV6ZYI1_9PROT</name>
<reference evidence="3" key="1">
    <citation type="journal article" date="2019" name="Int. J. Syst. Evol. Microbiol.">
        <title>The Global Catalogue of Microorganisms (GCM) 10K type strain sequencing project: providing services to taxonomists for standard genome sequencing and annotation.</title>
        <authorList>
            <consortium name="The Broad Institute Genomics Platform"/>
            <consortium name="The Broad Institute Genome Sequencing Center for Infectious Disease"/>
            <person name="Wu L."/>
            <person name="Ma J."/>
        </authorList>
    </citation>
    <scope>NUCLEOTIDE SEQUENCE [LARGE SCALE GENOMIC DNA]</scope>
    <source>
        <strain evidence="3">KCTC 52487</strain>
    </source>
</reference>
<keyword evidence="3" id="KW-1185">Reference proteome</keyword>
<protein>
    <submittedName>
        <fullName evidence="2">Uncharacterized protein</fullName>
    </submittedName>
</protein>
<keyword evidence="1" id="KW-0732">Signal</keyword>
<accession>A0ABV6ZYI1</accession>
<feature type="chain" id="PRO_5045416114" evidence="1">
    <location>
        <begin position="19"/>
        <end position="280"/>
    </location>
</feature>
<evidence type="ECO:0000313" key="2">
    <source>
        <dbReference type="EMBL" id="MFC2926452.1"/>
    </source>
</evidence>
<organism evidence="2 3">
    <name type="scientific">Hyphobacterium vulgare</name>
    <dbReference type="NCBI Taxonomy" id="1736751"/>
    <lineage>
        <taxon>Bacteria</taxon>
        <taxon>Pseudomonadati</taxon>
        <taxon>Pseudomonadota</taxon>
        <taxon>Alphaproteobacteria</taxon>
        <taxon>Maricaulales</taxon>
        <taxon>Maricaulaceae</taxon>
        <taxon>Hyphobacterium</taxon>
    </lineage>
</organism>
<sequence>MKHAIAAIVAGLAVTACATTGSSTGDGMAMPSAATAAFDYAPSRDDAPRITSSRFGYDLAGENGWSGEMRFIDEGGVPVIVLTLYGPDGAPTAAELNIDMPYLGNGMRSFSGETNSGVPVHVALQAGPCSTAGTEPTHYASIEVGPSAMRGCASESAETERWSRGLMRYLAAIDACSREVPDAEHVTMAQPSGGGTGVRLSDTQGRRWECTTRSDGTVNAVRALDPADVLLGEGDPIFVRSDLPPNGEGCYAYEAVRFGDGRLIGAFGYDTCVGPGGAVG</sequence>
<dbReference type="EMBL" id="JBHRSV010000019">
    <property type="protein sequence ID" value="MFC2926452.1"/>
    <property type="molecule type" value="Genomic_DNA"/>
</dbReference>
<dbReference type="PROSITE" id="PS51257">
    <property type="entry name" value="PROKAR_LIPOPROTEIN"/>
    <property type="match status" value="1"/>
</dbReference>
<dbReference type="RefSeq" id="WP_343164244.1">
    <property type="nucleotide sequence ID" value="NZ_JBHRSV010000019.1"/>
</dbReference>
<gene>
    <name evidence="2" type="ORF">ACFOOR_10085</name>
</gene>
<dbReference type="Proteomes" id="UP001595379">
    <property type="component" value="Unassembled WGS sequence"/>
</dbReference>
<evidence type="ECO:0000313" key="3">
    <source>
        <dbReference type="Proteomes" id="UP001595379"/>
    </source>
</evidence>
<evidence type="ECO:0000256" key="1">
    <source>
        <dbReference type="SAM" id="SignalP"/>
    </source>
</evidence>